<feature type="transmembrane region" description="Helical" evidence="6">
    <location>
        <begin position="439"/>
        <end position="467"/>
    </location>
</feature>
<dbReference type="InterPro" id="IPR000620">
    <property type="entry name" value="EamA_dom"/>
</dbReference>
<feature type="region of interest" description="Disordered" evidence="5">
    <location>
        <begin position="151"/>
        <end position="170"/>
    </location>
</feature>
<evidence type="ECO:0000313" key="9">
    <source>
        <dbReference type="EMBL" id="KAK5167755.1"/>
    </source>
</evidence>
<dbReference type="GeneID" id="89928790"/>
<evidence type="ECO:0000256" key="1">
    <source>
        <dbReference type="ARBA" id="ARBA00004141"/>
    </source>
</evidence>
<name>A0AAV9P8V3_9PEZI</name>
<feature type="transmembrane region" description="Helical" evidence="6">
    <location>
        <begin position="182"/>
        <end position="201"/>
    </location>
</feature>
<reference evidence="9 10" key="1">
    <citation type="submission" date="2023-08" db="EMBL/GenBank/DDBJ databases">
        <title>Black Yeasts Isolated from many extreme environments.</title>
        <authorList>
            <person name="Coleine C."/>
            <person name="Stajich J.E."/>
            <person name="Selbmann L."/>
        </authorList>
    </citation>
    <scope>NUCLEOTIDE SEQUENCE [LARGE SCALE GENOMIC DNA]</scope>
    <source>
        <strain evidence="9 10">CCFEE 5935</strain>
    </source>
</reference>
<feature type="domain" description="EamA" evidence="7">
    <location>
        <begin position="189"/>
        <end position="251"/>
    </location>
</feature>
<organism evidence="9 10">
    <name type="scientific">Saxophila tyrrhenica</name>
    <dbReference type="NCBI Taxonomy" id="1690608"/>
    <lineage>
        <taxon>Eukaryota</taxon>
        <taxon>Fungi</taxon>
        <taxon>Dikarya</taxon>
        <taxon>Ascomycota</taxon>
        <taxon>Pezizomycotina</taxon>
        <taxon>Dothideomycetes</taxon>
        <taxon>Dothideomycetidae</taxon>
        <taxon>Mycosphaerellales</taxon>
        <taxon>Extremaceae</taxon>
        <taxon>Saxophila</taxon>
    </lineage>
</organism>
<dbReference type="SUPFAM" id="SSF103481">
    <property type="entry name" value="Multidrug resistance efflux transporter EmrE"/>
    <property type="match status" value="2"/>
</dbReference>
<feature type="transmembrane region" description="Helical" evidence="6">
    <location>
        <begin position="36"/>
        <end position="58"/>
    </location>
</feature>
<feature type="transmembrane region" description="Helical" evidence="6">
    <location>
        <begin position="346"/>
        <end position="368"/>
    </location>
</feature>
<proteinExistence type="predicted"/>
<dbReference type="AlphaFoldDB" id="A0AAV9P8V3"/>
<feature type="transmembrane region" description="Helical" evidence="6">
    <location>
        <begin position="207"/>
        <end position="226"/>
    </location>
</feature>
<dbReference type="InterPro" id="IPR037185">
    <property type="entry name" value="EmrE-like"/>
</dbReference>
<protein>
    <recommendedName>
        <fullName evidence="11">EamA domain-containing protein</fullName>
    </recommendedName>
</protein>
<evidence type="ECO:0000256" key="2">
    <source>
        <dbReference type="ARBA" id="ARBA00022692"/>
    </source>
</evidence>
<evidence type="ECO:0000256" key="4">
    <source>
        <dbReference type="ARBA" id="ARBA00023136"/>
    </source>
</evidence>
<dbReference type="Proteomes" id="UP001337655">
    <property type="component" value="Unassembled WGS sequence"/>
</dbReference>
<keyword evidence="3 6" id="KW-1133">Transmembrane helix</keyword>
<evidence type="ECO:0000256" key="5">
    <source>
        <dbReference type="SAM" id="MobiDB-lite"/>
    </source>
</evidence>
<feature type="transmembrane region" description="Helical" evidence="6">
    <location>
        <begin position="401"/>
        <end position="418"/>
    </location>
</feature>
<evidence type="ECO:0000256" key="3">
    <source>
        <dbReference type="ARBA" id="ARBA00022989"/>
    </source>
</evidence>
<feature type="transmembrane region" description="Helical" evidence="6">
    <location>
        <begin position="375"/>
        <end position="395"/>
    </location>
</feature>
<dbReference type="Pfam" id="PF00892">
    <property type="entry name" value="EamA"/>
    <property type="match status" value="1"/>
</dbReference>
<feature type="transmembrane region" description="Helical" evidence="6">
    <location>
        <begin position="238"/>
        <end position="257"/>
    </location>
</feature>
<dbReference type="InterPro" id="IPR025016">
    <property type="entry name" value="DUF3955"/>
</dbReference>
<dbReference type="EMBL" id="JAVRRT010000011">
    <property type="protein sequence ID" value="KAK5167755.1"/>
    <property type="molecule type" value="Genomic_DNA"/>
</dbReference>
<sequence>MQQGDPLATTPDEDVVHPAAGSADTAKKLARWRRTVGLVMLGLVVFLWTASNFLGSAILADDTSFNKPFFLTYLNTSFFVLPLVPALWHRIRRNPEEVREWWEGCRAWVRNPIRSMRKGDYRSLQPSSPLATAHHRSMSDSQELLLSDPRAATSNPKTYEGEEDREEEPALTHLTLSQTARLGLEFCILWFLANYLVAVSLEYTTVASSTILTSTSSVFTLVFGVLFKVELFTWRKLLGILASLSGIILVSSVDLSGTSGDAEHRGDFPEKTPRELFIGNALAFLSAGTYGVYTVFMKKRIDDESKINMPLFFGFVGLANVLLLWPGFFLLHFIGLETFELPHDKTVLAIILTNCVASLLADMAWAYAVLLTTPIVVTVGLSLTIPLSLVGQMVLNAQTATAIYWVGAVVVVASFVFVNHEEKKEEEVVVHQQVLQRGASVEIVVDALSGFLLLPIFHVGGVAGFFFGGGEEVRESFAGGAEEAFGFAFGGHDGEGER</sequence>
<evidence type="ECO:0000313" key="10">
    <source>
        <dbReference type="Proteomes" id="UP001337655"/>
    </source>
</evidence>
<dbReference type="GO" id="GO:0000329">
    <property type="term" value="C:fungal-type vacuole membrane"/>
    <property type="evidence" value="ECO:0007669"/>
    <property type="project" value="TreeGrafter"/>
</dbReference>
<evidence type="ECO:0000259" key="7">
    <source>
        <dbReference type="Pfam" id="PF00892"/>
    </source>
</evidence>
<feature type="transmembrane region" description="Helical" evidence="6">
    <location>
        <begin position="309"/>
        <end position="334"/>
    </location>
</feature>
<dbReference type="Pfam" id="PF13127">
    <property type="entry name" value="DUF3955"/>
    <property type="match status" value="1"/>
</dbReference>
<dbReference type="RefSeq" id="XP_064657461.1">
    <property type="nucleotide sequence ID" value="XM_064804691.1"/>
</dbReference>
<dbReference type="PANTHER" id="PTHR23051:SF0">
    <property type="entry name" value="SOLUTE CARRIER FAMILY 35 MEMBER F5"/>
    <property type="match status" value="1"/>
</dbReference>
<keyword evidence="4 6" id="KW-0472">Membrane</keyword>
<feature type="transmembrane region" description="Helical" evidence="6">
    <location>
        <begin position="70"/>
        <end position="88"/>
    </location>
</feature>
<evidence type="ECO:0000256" key="6">
    <source>
        <dbReference type="SAM" id="Phobius"/>
    </source>
</evidence>
<comment type="subcellular location">
    <subcellularLocation>
        <location evidence="1">Membrane</location>
        <topology evidence="1">Multi-pass membrane protein</topology>
    </subcellularLocation>
</comment>
<keyword evidence="2 6" id="KW-0812">Transmembrane</keyword>
<comment type="caution">
    <text evidence="9">The sequence shown here is derived from an EMBL/GenBank/DDBJ whole genome shotgun (WGS) entry which is preliminary data.</text>
</comment>
<evidence type="ECO:0000259" key="8">
    <source>
        <dbReference type="Pfam" id="PF13127"/>
    </source>
</evidence>
<gene>
    <name evidence="9" type="ORF">LTR77_007454</name>
</gene>
<evidence type="ECO:0008006" key="11">
    <source>
        <dbReference type="Google" id="ProtNLM"/>
    </source>
</evidence>
<feature type="transmembrane region" description="Helical" evidence="6">
    <location>
        <begin position="277"/>
        <end position="297"/>
    </location>
</feature>
<keyword evidence="10" id="KW-1185">Reference proteome</keyword>
<accession>A0AAV9P8V3</accession>
<dbReference type="PANTHER" id="PTHR23051">
    <property type="entry name" value="SOLUTE CARRIER FAMILY 35, MEMBER F5"/>
    <property type="match status" value="1"/>
</dbReference>
<feature type="domain" description="DUF3955" evidence="8">
    <location>
        <begin position="35"/>
        <end position="86"/>
    </location>
</feature>